<feature type="transmembrane region" description="Helical" evidence="2">
    <location>
        <begin position="479"/>
        <end position="497"/>
    </location>
</feature>
<proteinExistence type="predicted"/>
<feature type="coiled-coil region" evidence="1">
    <location>
        <begin position="275"/>
        <end position="309"/>
    </location>
</feature>
<dbReference type="EMBL" id="PHQY01000670">
    <property type="protein sequence ID" value="PJO41517.1"/>
    <property type="molecule type" value="Genomic_DNA"/>
</dbReference>
<dbReference type="Proteomes" id="UP000232101">
    <property type="component" value="Unassembled WGS sequence"/>
</dbReference>
<feature type="coiled-coil region" evidence="1">
    <location>
        <begin position="733"/>
        <end position="781"/>
    </location>
</feature>
<accession>A0A2M9Q0D8</accession>
<keyword evidence="1" id="KW-0175">Coiled coil</keyword>
<dbReference type="InterPro" id="IPR038734">
    <property type="entry name" value="YhaN_AAA"/>
</dbReference>
<keyword evidence="2" id="KW-1133">Transmembrane helix</keyword>
<dbReference type="RefSeq" id="WP_100545047.1">
    <property type="nucleotide sequence ID" value="NZ_PHQY01000670.1"/>
</dbReference>
<evidence type="ECO:0000256" key="2">
    <source>
        <dbReference type="SAM" id="Phobius"/>
    </source>
</evidence>
<evidence type="ECO:0000313" key="4">
    <source>
        <dbReference type="EMBL" id="PJO41517.1"/>
    </source>
</evidence>
<dbReference type="AlphaFoldDB" id="A0A2M9Q0D8"/>
<dbReference type="InterPro" id="IPR027417">
    <property type="entry name" value="P-loop_NTPase"/>
</dbReference>
<evidence type="ECO:0000256" key="1">
    <source>
        <dbReference type="SAM" id="Coils"/>
    </source>
</evidence>
<feature type="coiled-coil region" evidence="1">
    <location>
        <begin position="370"/>
        <end position="425"/>
    </location>
</feature>
<dbReference type="STRING" id="582475.ACZ11_23280"/>
<evidence type="ECO:0000313" key="5">
    <source>
        <dbReference type="Proteomes" id="UP000232101"/>
    </source>
</evidence>
<reference evidence="4 5" key="1">
    <citation type="submission" date="2017-11" db="EMBL/GenBank/DDBJ databases">
        <title>Bacterial isolate from king chilli rhizosphere.</title>
        <authorList>
            <person name="Takhelmayum P."/>
            <person name="Sarangthem I."/>
        </authorList>
    </citation>
    <scope>NUCLEOTIDE SEQUENCE [LARGE SCALE GENOMIC DNA]</scope>
    <source>
        <strain evidence="5">t26</strain>
    </source>
</reference>
<dbReference type="PANTHER" id="PTHR41259:SF1">
    <property type="entry name" value="DOUBLE-STRAND BREAK REPAIR RAD50 ATPASE, PUTATIVE-RELATED"/>
    <property type="match status" value="1"/>
</dbReference>
<feature type="coiled-coil region" evidence="1">
    <location>
        <begin position="652"/>
        <end position="686"/>
    </location>
</feature>
<gene>
    <name evidence="4" type="ORF">CWD94_22510</name>
</gene>
<name>A0A2M9Q0D8_9BACI</name>
<keyword evidence="2" id="KW-0472">Membrane</keyword>
<protein>
    <recommendedName>
        <fullName evidence="3">YhaN AAA domain-containing protein</fullName>
    </recommendedName>
</protein>
<comment type="caution">
    <text evidence="4">The sequence shown here is derived from an EMBL/GenBank/DDBJ whole genome shotgun (WGS) entry which is preliminary data.</text>
</comment>
<dbReference type="PANTHER" id="PTHR41259">
    <property type="entry name" value="DOUBLE-STRAND BREAK REPAIR RAD50 ATPASE, PUTATIVE-RELATED"/>
    <property type="match status" value="1"/>
</dbReference>
<sequence length="963" mass="112195">MLTIQKIQIYGFGKHENITITLLEGVTIFYGVNEAGKTTIQQFILQMLFGFPTRQQTQRKYEPKVSTKFGGQLTIWHPTYGQCTIERIKGKAAGDVTVYLEDGTIGHEDQLAKLLYGYSKASFESIFSFSLHELQGIEKMSEEELTHLLLASGTTGIQQLSSLEKKLDKDAGELFKKAGKVPLINQKLEHLKKLERTIKQEQGNIQTFEDKLLQLQQLEQRLEGLYSQQKTQQQNWQQLTILQQAMPLIKQQKALEQTRKSYEHVQFPPDGIRRYEQLKDRLMHETLQMQQLKEQYQELQKKLQLTVDEQAITEMSRLLNKEATWNQLVVKEQNLMDELYLIEQDIEAQFRLLGVQEKTAQDILLEETVSLQQEEQFQQQLSLLEEAEEELKFHLRSIEQIHAELDTIAQLKQQLQQESLSTEEEHILAQWPQRKRMLEQLRYGRSQRSKQQQPSVFIFIVLAISMLAFIYGVMEKNTAVIVVGAVMSLIIILYMKFARQAHEVPSKQQSQQIRELEQEENIAQAILLKKQKLEDRLLHVNEQQLEKERQYVKLEYKIQRAEQVSEEATQSLQHFLGRYRLEGNIPKTLLPELFMRIRGAQELAAKKKSTFTLLQTVQAEKIELLDQVHQVLHVEYSEQEIFMHLRNTFLNLQQEQQISHQAKEQLTNLQTKIQAVQSHIASYESEITQLFDAANVQTEKVYYETHEQFEEQQKIATELQAIQSQLVSLKVDSEQSLIDEEQLREKLLALEEERSAMQGAIDHCLEQRATLQIQKENLLNDEKYGQLLQQFEEEKSVLQQLIGQWATKKALATAIHETLFRLREEKLPYVLTEVNTIFNLLTGGRYEKLLINDEGYFVTQDVSGLRYQMAELSQATKEQAYISLRMALAKTLTTSAPFPFIMDDPFVHFDRNRTDKMVQLMKEVGYERQILYFTCHDGMLEHWQKDQIVDVGALANERGVAST</sequence>
<keyword evidence="2" id="KW-0812">Transmembrane</keyword>
<feature type="coiled-coil region" evidence="1">
    <location>
        <begin position="506"/>
        <end position="571"/>
    </location>
</feature>
<feature type="coiled-coil region" evidence="1">
    <location>
        <begin position="184"/>
        <end position="235"/>
    </location>
</feature>
<organism evidence="4 5">
    <name type="scientific">Lysinibacillus xylanilyticus</name>
    <dbReference type="NCBI Taxonomy" id="582475"/>
    <lineage>
        <taxon>Bacteria</taxon>
        <taxon>Bacillati</taxon>
        <taxon>Bacillota</taxon>
        <taxon>Bacilli</taxon>
        <taxon>Bacillales</taxon>
        <taxon>Bacillaceae</taxon>
        <taxon>Lysinibacillus</taxon>
    </lineage>
</organism>
<dbReference type="Pfam" id="PF13514">
    <property type="entry name" value="AAA_27"/>
    <property type="match status" value="1"/>
</dbReference>
<dbReference type="Gene3D" id="3.40.50.300">
    <property type="entry name" value="P-loop containing nucleotide triphosphate hydrolases"/>
    <property type="match status" value="2"/>
</dbReference>
<feature type="domain" description="YhaN AAA" evidence="3">
    <location>
        <begin position="4"/>
        <end position="202"/>
    </location>
</feature>
<evidence type="ECO:0000259" key="3">
    <source>
        <dbReference type="Pfam" id="PF13514"/>
    </source>
</evidence>
<dbReference type="SUPFAM" id="SSF52540">
    <property type="entry name" value="P-loop containing nucleoside triphosphate hydrolases"/>
    <property type="match status" value="1"/>
</dbReference>
<feature type="transmembrane region" description="Helical" evidence="2">
    <location>
        <begin position="455"/>
        <end position="473"/>
    </location>
</feature>